<name>A0A9Q0S0Z9_9DIPT</name>
<proteinExistence type="predicted"/>
<sequence>MDPNVQHIFASAPDAEHLQNIHTNIAAIVGGTLATLPSFLEIVIKSFSAIVQFFMLHVDDSYTINVADEHVSDGQYVSLLRTLGAHFDEVEESNLAHYLTKKRQRFNATVWNPGDINKFIDDMVNFCSSISSHGTVNTTAIKSIMSNLVRSRISLEAESLEGFETIILYSTRNQTCGVMRIDITGTKFDISGCCWGQGQAIDITLEQTTFMFHNTQDILQTGRDDYDSWKFVVQAYMEAEDLWSIVNGTSTENDENKKRELESKARGKIAMLVEPINYSHIREAKTAKETWDCLEKAYADKGFSRQVSLLRELVGIKLENSKSMDDYLNRIVSCVHKLKGAGSVIQDELVAAFMMAGLTEEYRPMIMGIESINTKITSEDIKTKLLQEVSISRRMDHRFRCNSVTNKKSINENVIIANDSKLNVEHVGDVKLQLKVNDSPVDAKIDDALHVPELFTNLLSVSILVKKGLTVTFDISGCKITNKQNKLIAKGSLVGDVFKLDQWKDIAAP</sequence>
<organism evidence="2 3">
    <name type="scientific">Pseudolycoriella hygida</name>
    <dbReference type="NCBI Taxonomy" id="35572"/>
    <lineage>
        <taxon>Eukaryota</taxon>
        <taxon>Metazoa</taxon>
        <taxon>Ecdysozoa</taxon>
        <taxon>Arthropoda</taxon>
        <taxon>Hexapoda</taxon>
        <taxon>Insecta</taxon>
        <taxon>Pterygota</taxon>
        <taxon>Neoptera</taxon>
        <taxon>Endopterygota</taxon>
        <taxon>Diptera</taxon>
        <taxon>Nematocera</taxon>
        <taxon>Sciaroidea</taxon>
        <taxon>Sciaridae</taxon>
        <taxon>Pseudolycoriella</taxon>
    </lineage>
</organism>
<feature type="non-terminal residue" evidence="2">
    <location>
        <position position="509"/>
    </location>
</feature>
<feature type="domain" description="Retrovirus-related Pol polyprotein from transposon TNT 1-94-like beta-barrel" evidence="1">
    <location>
        <begin position="408"/>
        <end position="468"/>
    </location>
</feature>
<keyword evidence="3" id="KW-1185">Reference proteome</keyword>
<dbReference type="InterPro" id="IPR054722">
    <property type="entry name" value="PolX-like_BBD"/>
</dbReference>
<dbReference type="OrthoDB" id="8036051at2759"/>
<protein>
    <submittedName>
        <fullName evidence="2">Retrovirus-related Pol polyprotein from transposon RE1</fullName>
    </submittedName>
</protein>
<dbReference type="Pfam" id="PF22936">
    <property type="entry name" value="Pol_BBD"/>
    <property type="match status" value="1"/>
</dbReference>
<dbReference type="Pfam" id="PF14223">
    <property type="entry name" value="Retrotran_gag_2"/>
    <property type="match status" value="1"/>
</dbReference>
<dbReference type="PANTHER" id="PTHR47481">
    <property type="match status" value="1"/>
</dbReference>
<evidence type="ECO:0000259" key="1">
    <source>
        <dbReference type="Pfam" id="PF22936"/>
    </source>
</evidence>
<dbReference type="Proteomes" id="UP001151699">
    <property type="component" value="Chromosome X"/>
</dbReference>
<evidence type="ECO:0000313" key="3">
    <source>
        <dbReference type="Proteomes" id="UP001151699"/>
    </source>
</evidence>
<comment type="caution">
    <text evidence="2">The sequence shown here is derived from an EMBL/GenBank/DDBJ whole genome shotgun (WGS) entry which is preliminary data.</text>
</comment>
<dbReference type="PANTHER" id="PTHR47481:SF14">
    <property type="entry name" value="RETROTRANSPOSON COPIA-LIKE N-TERMINAL DOMAIN-CONTAINING PROTEIN"/>
    <property type="match status" value="1"/>
</dbReference>
<reference evidence="2" key="1">
    <citation type="submission" date="2022-07" db="EMBL/GenBank/DDBJ databases">
        <authorList>
            <person name="Trinca V."/>
            <person name="Uliana J.V.C."/>
            <person name="Torres T.T."/>
            <person name="Ward R.J."/>
            <person name="Monesi N."/>
        </authorList>
    </citation>
    <scope>NUCLEOTIDE SEQUENCE</scope>
    <source>
        <strain evidence="2">HSMRA1968</strain>
        <tissue evidence="2">Whole embryos</tissue>
    </source>
</reference>
<gene>
    <name evidence="2" type="primary">RE1</name>
    <name evidence="2" type="ORF">Bhyg_12573</name>
</gene>
<accession>A0A9Q0S0Z9</accession>
<dbReference type="AlphaFoldDB" id="A0A9Q0S0Z9"/>
<evidence type="ECO:0000313" key="2">
    <source>
        <dbReference type="EMBL" id="KAJ6639826.1"/>
    </source>
</evidence>
<dbReference type="EMBL" id="WJQU01000003">
    <property type="protein sequence ID" value="KAJ6639826.1"/>
    <property type="molecule type" value="Genomic_DNA"/>
</dbReference>